<dbReference type="InterPro" id="IPR036388">
    <property type="entry name" value="WH-like_DNA-bd_sf"/>
</dbReference>
<dbReference type="SMART" id="SM00347">
    <property type="entry name" value="HTH_MARR"/>
    <property type="match status" value="1"/>
</dbReference>
<evidence type="ECO:0000256" key="1">
    <source>
        <dbReference type="ARBA" id="ARBA00023015"/>
    </source>
</evidence>
<dbReference type="RefSeq" id="WP_215671155.1">
    <property type="nucleotide sequence ID" value="NZ_JAFJYC010000002.1"/>
</dbReference>
<dbReference type="InterPro" id="IPR036390">
    <property type="entry name" value="WH_DNA-bd_sf"/>
</dbReference>
<dbReference type="Pfam" id="PF12802">
    <property type="entry name" value="MarR_2"/>
    <property type="match status" value="1"/>
</dbReference>
<dbReference type="Proteomes" id="UP000811282">
    <property type="component" value="Unassembled WGS sequence"/>
</dbReference>
<reference evidence="5 6" key="1">
    <citation type="journal article" date="2021" name="Genome Biol. Evol.">
        <title>The evolution of interdependence in a four-way mealybug symbiosis.</title>
        <authorList>
            <person name="Garber A.I."/>
            <person name="Kupper M."/>
            <person name="Laetsch D.R."/>
            <person name="Weldon S.R."/>
            <person name="Ladinsky M.S."/>
            <person name="Bjorkman P.J."/>
            <person name="McCutcheon J.P."/>
        </authorList>
    </citation>
    <scope>NUCLEOTIDE SEQUENCE [LARGE SCALE GENOMIC DNA]</scope>
    <source>
        <strain evidence="5">SOD</strain>
    </source>
</reference>
<comment type="caution">
    <text evidence="5">The sequence shown here is derived from an EMBL/GenBank/DDBJ whole genome shotgun (WGS) entry which is preliminary data.</text>
</comment>
<dbReference type="PRINTS" id="PR00598">
    <property type="entry name" value="HTHMARR"/>
</dbReference>
<dbReference type="PANTHER" id="PTHR42756:SF1">
    <property type="entry name" value="TRANSCRIPTIONAL REPRESSOR OF EMRAB OPERON"/>
    <property type="match status" value="1"/>
</dbReference>
<name>A0ABS5YEL9_9GAMM</name>
<evidence type="ECO:0000313" key="5">
    <source>
        <dbReference type="EMBL" id="MBT9433386.1"/>
    </source>
</evidence>
<keyword evidence="6" id="KW-1185">Reference proteome</keyword>
<protein>
    <submittedName>
        <fullName evidence="5">MarR family transcriptional regulator</fullName>
    </submittedName>
</protein>
<evidence type="ECO:0000256" key="3">
    <source>
        <dbReference type="ARBA" id="ARBA00023163"/>
    </source>
</evidence>
<keyword evidence="3" id="KW-0804">Transcription</keyword>
<dbReference type="EMBL" id="JAFJYC010000002">
    <property type="protein sequence ID" value="MBT9433386.1"/>
    <property type="molecule type" value="Genomic_DNA"/>
</dbReference>
<dbReference type="Gene3D" id="1.10.10.10">
    <property type="entry name" value="Winged helix-like DNA-binding domain superfamily/Winged helix DNA-binding domain"/>
    <property type="match status" value="1"/>
</dbReference>
<dbReference type="PANTHER" id="PTHR42756">
    <property type="entry name" value="TRANSCRIPTIONAL REGULATOR, MARR"/>
    <property type="match status" value="1"/>
</dbReference>
<evidence type="ECO:0000256" key="2">
    <source>
        <dbReference type="ARBA" id="ARBA00023125"/>
    </source>
</evidence>
<evidence type="ECO:0000313" key="6">
    <source>
        <dbReference type="Proteomes" id="UP000811282"/>
    </source>
</evidence>
<sequence length="160" mass="18153">MNQDHVDRVLEQWRNQRPDLDCLPMGLVGRLARINDLISTQVNALHACAGLEPVEFDILATLRRSGEEVTPTRLYQTLMLSSGAMSVRLDKLVERGLIYRKPHEHDRRSCKVGLTETGLTLIDRALTAHVANEQRLLAPLDVAQRQQLTALLRLWLQANE</sequence>
<dbReference type="InterPro" id="IPR000835">
    <property type="entry name" value="HTH_MarR-typ"/>
</dbReference>
<keyword evidence="1" id="KW-0805">Transcription regulation</keyword>
<dbReference type="PROSITE" id="PS50995">
    <property type="entry name" value="HTH_MARR_2"/>
    <property type="match status" value="1"/>
</dbReference>
<feature type="domain" description="HTH marR-type" evidence="4">
    <location>
        <begin position="24"/>
        <end position="157"/>
    </location>
</feature>
<keyword evidence="2" id="KW-0238">DNA-binding</keyword>
<proteinExistence type="predicted"/>
<gene>
    <name evidence="5" type="ORF">JZM24_17075</name>
</gene>
<organism evidence="5 6">
    <name type="scientific">Candidatus Sodalis endolongispinus</name>
    <dbReference type="NCBI Taxonomy" id="2812662"/>
    <lineage>
        <taxon>Bacteria</taxon>
        <taxon>Pseudomonadati</taxon>
        <taxon>Pseudomonadota</taxon>
        <taxon>Gammaproteobacteria</taxon>
        <taxon>Enterobacterales</taxon>
        <taxon>Bruguierivoracaceae</taxon>
        <taxon>Sodalis</taxon>
    </lineage>
</organism>
<dbReference type="PROSITE" id="PS01117">
    <property type="entry name" value="HTH_MARR_1"/>
    <property type="match status" value="1"/>
</dbReference>
<dbReference type="InterPro" id="IPR023187">
    <property type="entry name" value="Tscrpt_reg_MarR-type_CS"/>
</dbReference>
<dbReference type="SUPFAM" id="SSF46785">
    <property type="entry name" value="Winged helix' DNA-binding domain"/>
    <property type="match status" value="1"/>
</dbReference>
<evidence type="ECO:0000259" key="4">
    <source>
        <dbReference type="PROSITE" id="PS50995"/>
    </source>
</evidence>
<accession>A0ABS5YEL9</accession>